<dbReference type="Gene3D" id="2.10.109.10">
    <property type="entry name" value="Umud Fragment, subunit A"/>
    <property type="match status" value="2"/>
</dbReference>
<keyword evidence="7" id="KW-0472">Membrane</keyword>
<evidence type="ECO:0000256" key="4">
    <source>
        <dbReference type="ARBA" id="ARBA00019232"/>
    </source>
</evidence>
<evidence type="ECO:0000256" key="3">
    <source>
        <dbReference type="ARBA" id="ARBA00013208"/>
    </source>
</evidence>
<evidence type="ECO:0000256" key="2">
    <source>
        <dbReference type="ARBA" id="ARBA00009370"/>
    </source>
</evidence>
<feature type="domain" description="Peptidase S26" evidence="8">
    <location>
        <begin position="462"/>
        <end position="504"/>
    </location>
</feature>
<feature type="transmembrane region" description="Helical" evidence="7">
    <location>
        <begin position="82"/>
        <end position="99"/>
    </location>
</feature>
<dbReference type="AlphaFoldDB" id="A0A6L3ZI60"/>
<reference evidence="9 10" key="1">
    <citation type="submission" date="2019-10" db="EMBL/GenBank/DDBJ databases">
        <title>Genome sequence of Phaeocystidibacter marisrubri JCM30614 (type strain).</title>
        <authorList>
            <person name="Bowman J.P."/>
        </authorList>
    </citation>
    <scope>NUCLEOTIDE SEQUENCE [LARGE SCALE GENOMIC DNA]</scope>
    <source>
        <strain evidence="9 10">JCM 30614</strain>
    </source>
</reference>
<feature type="transmembrane region" description="Helical" evidence="7">
    <location>
        <begin position="119"/>
        <end position="136"/>
    </location>
</feature>
<dbReference type="OrthoDB" id="9802919at2"/>
<evidence type="ECO:0000313" key="9">
    <source>
        <dbReference type="EMBL" id="KAB2817551.1"/>
    </source>
</evidence>
<accession>A0A6L3ZI60</accession>
<name>A0A6L3ZI60_9FLAO</name>
<dbReference type="PRINTS" id="PR00727">
    <property type="entry name" value="LEADERPTASE"/>
</dbReference>
<dbReference type="InterPro" id="IPR043739">
    <property type="entry name" value="DUF5684"/>
</dbReference>
<dbReference type="EC" id="3.4.21.89" evidence="3 7"/>
<dbReference type="InterPro" id="IPR036286">
    <property type="entry name" value="LexA/Signal_pep-like_sf"/>
</dbReference>
<gene>
    <name evidence="9" type="primary">lepB</name>
    <name evidence="9" type="ORF">F8C82_03895</name>
</gene>
<dbReference type="GO" id="GO:0016020">
    <property type="term" value="C:membrane"/>
    <property type="evidence" value="ECO:0007669"/>
    <property type="project" value="UniProtKB-SubCell"/>
</dbReference>
<dbReference type="GO" id="GO:0004252">
    <property type="term" value="F:serine-type endopeptidase activity"/>
    <property type="evidence" value="ECO:0007669"/>
    <property type="project" value="InterPro"/>
</dbReference>
<dbReference type="PANTHER" id="PTHR43390">
    <property type="entry name" value="SIGNAL PEPTIDASE I"/>
    <property type="match status" value="1"/>
</dbReference>
<dbReference type="InterPro" id="IPR000223">
    <property type="entry name" value="Pept_S26A_signal_pept_1"/>
</dbReference>
<evidence type="ECO:0000256" key="1">
    <source>
        <dbReference type="ARBA" id="ARBA00000677"/>
    </source>
</evidence>
<feature type="active site" evidence="6">
    <location>
        <position position="255"/>
    </location>
</feature>
<dbReference type="CDD" id="cd06530">
    <property type="entry name" value="S26_SPase_I"/>
    <property type="match status" value="1"/>
</dbReference>
<organism evidence="9 10">
    <name type="scientific">Phaeocystidibacter marisrubri</name>
    <dbReference type="NCBI Taxonomy" id="1577780"/>
    <lineage>
        <taxon>Bacteria</taxon>
        <taxon>Pseudomonadati</taxon>
        <taxon>Bacteroidota</taxon>
        <taxon>Flavobacteriia</taxon>
        <taxon>Flavobacteriales</taxon>
        <taxon>Phaeocystidibacteraceae</taxon>
        <taxon>Phaeocystidibacter</taxon>
    </lineage>
</organism>
<evidence type="ECO:0000256" key="7">
    <source>
        <dbReference type="RuleBase" id="RU362042"/>
    </source>
</evidence>
<dbReference type="GO" id="GO:0006465">
    <property type="term" value="P:signal peptide processing"/>
    <property type="evidence" value="ECO:0007669"/>
    <property type="project" value="InterPro"/>
</dbReference>
<dbReference type="SUPFAM" id="SSF51306">
    <property type="entry name" value="LexA/Signal peptidase"/>
    <property type="match status" value="2"/>
</dbReference>
<comment type="similarity">
    <text evidence="2 7">Belongs to the peptidase S26 family.</text>
</comment>
<dbReference type="Proteomes" id="UP000484164">
    <property type="component" value="Unassembled WGS sequence"/>
</dbReference>
<comment type="caution">
    <text evidence="9">The sequence shown here is derived from an EMBL/GenBank/DDBJ whole genome shotgun (WGS) entry which is preliminary data.</text>
</comment>
<keyword evidence="7" id="KW-0645">Protease</keyword>
<keyword evidence="10" id="KW-1185">Reference proteome</keyword>
<dbReference type="NCBIfam" id="TIGR02227">
    <property type="entry name" value="sigpep_I_bact"/>
    <property type="match status" value="2"/>
</dbReference>
<keyword evidence="7" id="KW-0812">Transmembrane</keyword>
<dbReference type="EMBL" id="WBVQ01000001">
    <property type="protein sequence ID" value="KAB2817551.1"/>
    <property type="molecule type" value="Genomic_DNA"/>
</dbReference>
<sequence length="560" mass="64441">MMYLYLFIGLAIYRGLISWKFYVAAGRKAWEAFVPFYNVWVLLKITDRPKWWILLYYVPVVDNVMAIILTYELLHVFKFREIKYAILCVLTLGLYLAYLNYTEPLKYHGRDDSWIKKNLGSWVNAVLFAVVAATLIRSTTFESYTIPTGSMEESLMVGDFLFVSKMQYGVRLPMTPLTVPLVHDTIPVLGIPAYTDFIELPYIRLPKINEIQQNDPVVFNYPAQINTQGGRQTANGPTPLEVTVPPVDKKTNFVKRAVAVAGDTLVIDDGQIFINGVKSELPDRAKPQFKYLVEFDPAFYLDPVFMKEEYDIEFAGGSQEMTNQTAGDVRIYPRGVFDEFGIVTTNNFYAIDLTEENAEKLAQHPKVLRLEKLIQRVDSSNYDEVANSRWSLSLFPNLSSHAPAQHVWTRDDYGPLWIPEEGATVDLNLENLSIYRKIIEDYEHHSLEVKDGNIMIDGAVATSYTFAQNYYWMMGDNRHNSHDSRYWGFVPEDHIVGKPVFIWMSLDGYESGFKKLRTDRIFTTVNGSGERVHYFWPFMAVVVIWNVIAHFRKKKKAKAA</sequence>
<comment type="caution">
    <text evidence="7">Lacks conserved residue(s) required for the propagation of feature annotation.</text>
</comment>
<keyword evidence="7" id="KW-1133">Transmembrane helix</keyword>
<evidence type="ECO:0000256" key="6">
    <source>
        <dbReference type="PIRSR" id="PIRSR600223-1"/>
    </source>
</evidence>
<dbReference type="GO" id="GO:0009003">
    <property type="term" value="F:signal peptidase activity"/>
    <property type="evidence" value="ECO:0007669"/>
    <property type="project" value="UniProtKB-EC"/>
</dbReference>
<feature type="transmembrane region" description="Helical" evidence="7">
    <location>
        <begin position="51"/>
        <end position="70"/>
    </location>
</feature>
<feature type="active site" evidence="6">
    <location>
        <position position="150"/>
    </location>
</feature>
<evidence type="ECO:0000256" key="5">
    <source>
        <dbReference type="ARBA" id="ARBA00022801"/>
    </source>
</evidence>
<dbReference type="InterPro" id="IPR019533">
    <property type="entry name" value="Peptidase_S26"/>
</dbReference>
<dbReference type="PROSITE" id="PS00761">
    <property type="entry name" value="SPASE_I_3"/>
    <property type="match status" value="1"/>
</dbReference>
<comment type="subcellular location">
    <subcellularLocation>
        <location evidence="7">Membrane</location>
        <topology evidence="7">Single-pass type II membrane protein</topology>
    </subcellularLocation>
</comment>
<dbReference type="RefSeq" id="WP_151692177.1">
    <property type="nucleotide sequence ID" value="NZ_BMGX01000002.1"/>
</dbReference>
<feature type="transmembrane region" description="Helical" evidence="7">
    <location>
        <begin position="6"/>
        <end position="23"/>
    </location>
</feature>
<comment type="catalytic activity">
    <reaction evidence="1 7">
        <text>Cleavage of hydrophobic, N-terminal signal or leader sequences from secreted and periplasmic proteins.</text>
        <dbReference type="EC" id="3.4.21.89"/>
    </reaction>
</comment>
<dbReference type="PANTHER" id="PTHR43390:SF1">
    <property type="entry name" value="CHLOROPLAST PROCESSING PEPTIDASE"/>
    <property type="match status" value="1"/>
</dbReference>
<keyword evidence="5 7" id="KW-0378">Hydrolase</keyword>
<protein>
    <recommendedName>
        <fullName evidence="4 7">Signal peptidase I</fullName>
        <ecNumber evidence="3 7">3.4.21.89</ecNumber>
    </recommendedName>
</protein>
<feature type="domain" description="Peptidase S26" evidence="8">
    <location>
        <begin position="121"/>
        <end position="285"/>
    </location>
</feature>
<evidence type="ECO:0000313" key="10">
    <source>
        <dbReference type="Proteomes" id="UP000484164"/>
    </source>
</evidence>
<dbReference type="Pfam" id="PF10502">
    <property type="entry name" value="Peptidase_S26"/>
    <property type="match status" value="2"/>
</dbReference>
<proteinExistence type="inferred from homology"/>
<evidence type="ECO:0000259" key="8">
    <source>
        <dbReference type="Pfam" id="PF10502"/>
    </source>
</evidence>
<dbReference type="Pfam" id="PF18936">
    <property type="entry name" value="DUF5684"/>
    <property type="match status" value="1"/>
</dbReference>
<feature type="transmembrane region" description="Helical" evidence="7">
    <location>
        <begin position="534"/>
        <end position="551"/>
    </location>
</feature>
<dbReference type="InterPro" id="IPR019758">
    <property type="entry name" value="Pept_S26A_signal_pept_1_CS"/>
</dbReference>